<keyword evidence="1" id="KW-0677">Repeat</keyword>
<dbReference type="SUPFAM" id="SSF50978">
    <property type="entry name" value="WD40 repeat-like"/>
    <property type="match status" value="1"/>
</dbReference>
<feature type="compositionally biased region" description="Basic and acidic residues" evidence="2">
    <location>
        <begin position="561"/>
        <end position="570"/>
    </location>
</feature>
<dbReference type="InterPro" id="IPR036322">
    <property type="entry name" value="WD40_repeat_dom_sf"/>
</dbReference>
<evidence type="ECO:0000313" key="4">
    <source>
        <dbReference type="EMBL" id="CAJ0964365.1"/>
    </source>
</evidence>
<accession>A0ABN9MFR1</accession>
<keyword evidence="5" id="KW-1185">Reference proteome</keyword>
<protein>
    <recommendedName>
        <fullName evidence="3">Protein kinase domain-containing protein</fullName>
    </recommendedName>
</protein>
<dbReference type="SUPFAM" id="SSF56112">
    <property type="entry name" value="Protein kinase-like (PK-like)"/>
    <property type="match status" value="1"/>
</dbReference>
<name>A0ABN9MFR1_9NEOB</name>
<reference evidence="4" key="1">
    <citation type="submission" date="2023-07" db="EMBL/GenBank/DDBJ databases">
        <authorList>
            <person name="Stuckert A."/>
        </authorList>
    </citation>
    <scope>NUCLEOTIDE SEQUENCE</scope>
</reference>
<evidence type="ECO:0000313" key="5">
    <source>
        <dbReference type="Proteomes" id="UP001176940"/>
    </source>
</evidence>
<dbReference type="PROSITE" id="PS50011">
    <property type="entry name" value="PROTEIN_KINASE_DOM"/>
    <property type="match status" value="1"/>
</dbReference>
<dbReference type="Gene3D" id="1.10.510.10">
    <property type="entry name" value="Transferase(Phosphotransferase) domain 1"/>
    <property type="match status" value="1"/>
</dbReference>
<dbReference type="Pfam" id="PF00069">
    <property type="entry name" value="Pkinase"/>
    <property type="match status" value="1"/>
</dbReference>
<dbReference type="PANTHER" id="PTHR23257">
    <property type="entry name" value="SERINE-THREONINE PROTEIN KINASE"/>
    <property type="match status" value="1"/>
</dbReference>
<dbReference type="PANTHER" id="PTHR23257:SF958">
    <property type="entry name" value="SERINE_THREONINE-PROTEIN KINASE WNK4"/>
    <property type="match status" value="1"/>
</dbReference>
<sequence length="714" mass="79149">MTSRSNDRDVMAGPSRAGPVIKSWSHDCDVMAGPSCAGSFMPLGHMLTQRMSYQIASGLSYLHRKNVIFCDLKSDNILVWSLDVRETVNIKLSDYGISRLSFHEGALGVEGTPGYQAPEIRPRVVYDEKVDMFSYGMVLYELLSGQRPSLGQHQLQISKKLSKGIRPVLGRPEEVQFSRLQELMMECWDTKPEKRPLAASVVRRMNDPSFSVFKYHVLCGMQETFCASREQDNTIVLWAGSGQARNYTVVDIGKGQVEVRGLSCPGLRMCSQLKIQNTLWISTEDQKISIYSLQGMCPLSAPLKEVDTPAIVTCFLTLSVVKSSPLVFAGLADSLICVFPVSGGIPSSDCSYICSRTANRTMFKIGDEDLRQNPYPVVAMEVSNGGSEVWYSNGPGILIVDCTSLEITKRLEPYAAPSSVISMVSSSDCNGEETVWCLDNRTNTLVMYHAASYQFCARYFCGDCSPLRDMFTVKVISELAPIALPGENRDSQCQANMGILYSQDRGTQLINHQDSLTDYCSVSSVSSSSVPQGAAKSSSSLPSTPVSYSSVLFSTDSEESELAREQRPRMPSESWGSKAPPSEEEKLRFQAVRILAVKDLLWIPRSVFFLLDRKSSHESFWPSLMYHCDAAGLGYRHTIRFTNDHDQRYDLAVIVVSECGKQTARDLTDTGILGGDIIIIGLEKEHGGQRGRVIAVLQSGELTKDGYRHNERYR</sequence>
<evidence type="ECO:0000256" key="2">
    <source>
        <dbReference type="SAM" id="MobiDB-lite"/>
    </source>
</evidence>
<dbReference type="InterPro" id="IPR000719">
    <property type="entry name" value="Prot_kinase_dom"/>
</dbReference>
<dbReference type="SMART" id="SM00220">
    <property type="entry name" value="S_TKc"/>
    <property type="match status" value="1"/>
</dbReference>
<organism evidence="4 5">
    <name type="scientific">Ranitomeya imitator</name>
    <name type="common">mimic poison frog</name>
    <dbReference type="NCBI Taxonomy" id="111125"/>
    <lineage>
        <taxon>Eukaryota</taxon>
        <taxon>Metazoa</taxon>
        <taxon>Chordata</taxon>
        <taxon>Craniata</taxon>
        <taxon>Vertebrata</taxon>
        <taxon>Euteleostomi</taxon>
        <taxon>Amphibia</taxon>
        <taxon>Batrachia</taxon>
        <taxon>Anura</taxon>
        <taxon>Neobatrachia</taxon>
        <taxon>Hyloidea</taxon>
        <taxon>Dendrobatidae</taxon>
        <taxon>Dendrobatinae</taxon>
        <taxon>Ranitomeya</taxon>
    </lineage>
</organism>
<evidence type="ECO:0000259" key="3">
    <source>
        <dbReference type="PROSITE" id="PS50011"/>
    </source>
</evidence>
<comment type="caution">
    <text evidence="4">The sequence shown here is derived from an EMBL/GenBank/DDBJ whole genome shotgun (WGS) entry which is preliminary data.</text>
</comment>
<dbReference type="EMBL" id="CAUEEQ010060331">
    <property type="protein sequence ID" value="CAJ0964365.1"/>
    <property type="molecule type" value="Genomic_DNA"/>
</dbReference>
<dbReference type="Proteomes" id="UP001176940">
    <property type="component" value="Unassembled WGS sequence"/>
</dbReference>
<evidence type="ECO:0000256" key="1">
    <source>
        <dbReference type="ARBA" id="ARBA00022737"/>
    </source>
</evidence>
<dbReference type="InterPro" id="IPR011009">
    <property type="entry name" value="Kinase-like_dom_sf"/>
</dbReference>
<dbReference type="InterPro" id="IPR050167">
    <property type="entry name" value="Ser_Thr_protein_kinase"/>
</dbReference>
<feature type="domain" description="Protein kinase" evidence="3">
    <location>
        <begin position="1"/>
        <end position="210"/>
    </location>
</feature>
<proteinExistence type="predicted"/>
<gene>
    <name evidence="4" type="ORF">RIMI_LOCUS19140480</name>
</gene>
<feature type="region of interest" description="Disordered" evidence="2">
    <location>
        <begin position="559"/>
        <end position="581"/>
    </location>
</feature>